<protein>
    <submittedName>
        <fullName evidence="7">Cytochrome c oxidase subunit II</fullName>
    </submittedName>
</protein>
<dbReference type="GO" id="GO:0006508">
    <property type="term" value="P:proteolysis"/>
    <property type="evidence" value="ECO:0007669"/>
    <property type="project" value="UniProtKB-KW"/>
</dbReference>
<dbReference type="STRING" id="1293890.TALK_05280"/>
<comment type="similarity">
    <text evidence="1">Belongs to the peptidase M17 family.</text>
</comment>
<keyword evidence="8" id="KW-1185">Reference proteome</keyword>
<dbReference type="AlphaFoldDB" id="A0A1Y2LEK0"/>
<dbReference type="CDD" id="cd00433">
    <property type="entry name" value="Peptidase_M17"/>
    <property type="match status" value="1"/>
</dbReference>
<dbReference type="PROSITE" id="PS00631">
    <property type="entry name" value="CYTOSOL_AP"/>
    <property type="match status" value="1"/>
</dbReference>
<comment type="caution">
    <text evidence="7">The sequence shown here is derived from an EMBL/GenBank/DDBJ whole genome shotgun (WGS) entry which is preliminary data.</text>
</comment>
<accession>A0A1Y2LEK0</accession>
<gene>
    <name evidence="7" type="ORF">TALK_05280</name>
</gene>
<dbReference type="EMBL" id="JFKB01000003">
    <property type="protein sequence ID" value="OSQ49244.1"/>
    <property type="molecule type" value="Genomic_DNA"/>
</dbReference>
<dbReference type="InterPro" id="IPR043472">
    <property type="entry name" value="Macro_dom-like"/>
</dbReference>
<evidence type="ECO:0000313" key="8">
    <source>
        <dbReference type="Proteomes" id="UP000193396"/>
    </source>
</evidence>
<dbReference type="InterPro" id="IPR000819">
    <property type="entry name" value="Peptidase_M17_C"/>
</dbReference>
<name>A0A1Y2LEK0_9PROT</name>
<dbReference type="Gene3D" id="3.40.220.10">
    <property type="entry name" value="Leucine Aminopeptidase, subunit E, domain 1"/>
    <property type="match status" value="1"/>
</dbReference>
<reference evidence="7 8" key="1">
    <citation type="submission" date="2014-03" db="EMBL/GenBank/DDBJ databases">
        <title>The draft genome sequence of Thalassospira alkalitolerans JCM 18968.</title>
        <authorList>
            <person name="Lai Q."/>
            <person name="Shao Z."/>
        </authorList>
    </citation>
    <scope>NUCLEOTIDE SEQUENCE [LARGE SCALE GENOMIC DNA]</scope>
    <source>
        <strain evidence="7 8">JCM 18968</strain>
    </source>
</reference>
<evidence type="ECO:0000256" key="1">
    <source>
        <dbReference type="ARBA" id="ARBA00009528"/>
    </source>
</evidence>
<evidence type="ECO:0000313" key="7">
    <source>
        <dbReference type="EMBL" id="OSQ49244.1"/>
    </source>
</evidence>
<sequence>MFDHIIASEKSTNPVRITAIAETGFKDWLGKQSDAHQAWIAANGYDGKRGTHLALPGENGTCQAIVLGYVDDAKTLWDFAGLPTALSAGDYALADDVTSNDALCEKAVLGLYLGGYHFDRYRKSDASTAKRVLFAVPTNDAAKRAENIARGIGLARDLINVPANDMGPAELEAAARRLGEEFGAKVTSIIGDDLTKRNFPAIYAVGKGSDRDPRLIDMHWGDEDAPKITLVGKGVCFDTGGYDLKPSSNMLLMKKDMGGSAQVLGLARMIMTAEIPVRLRVLIPAVENMVSGKAYRPSDILQTRKGITVEVGNTDAEGRLVLADALTEAATENPEMLLDFATLTGAARVALGLGLPALFSNDDDLANGLMENGMALHDPMWRLPLWDDYRPMLDSKAADMNNISGSPYGGAIIAALFLDRFAEGAKSWAHIDLMAWNPTARPGRPEGGEAQGIRAAFKLIADRYGK</sequence>
<evidence type="ECO:0000259" key="6">
    <source>
        <dbReference type="PROSITE" id="PS00631"/>
    </source>
</evidence>
<keyword evidence="3" id="KW-0645">Protease</keyword>
<proteinExistence type="inferred from homology"/>
<dbReference type="Pfam" id="PF00883">
    <property type="entry name" value="Peptidase_M17"/>
    <property type="match status" value="1"/>
</dbReference>
<dbReference type="PANTHER" id="PTHR11963">
    <property type="entry name" value="LEUCINE AMINOPEPTIDASE-RELATED"/>
    <property type="match status" value="1"/>
</dbReference>
<dbReference type="RefSeq" id="WP_085617098.1">
    <property type="nucleotide sequence ID" value="NZ_JFKB01000003.1"/>
</dbReference>
<evidence type="ECO:0000256" key="2">
    <source>
        <dbReference type="ARBA" id="ARBA00022438"/>
    </source>
</evidence>
<dbReference type="InterPro" id="IPR011356">
    <property type="entry name" value="Leucine_aapep/pepB"/>
</dbReference>
<keyword evidence="5" id="KW-0464">Manganese</keyword>
<feature type="domain" description="Cytosol aminopeptidase" evidence="6">
    <location>
        <begin position="313"/>
        <end position="320"/>
    </location>
</feature>
<dbReference type="OrthoDB" id="9809354at2"/>
<dbReference type="InterPro" id="IPR048816">
    <property type="entry name" value="Peptidase_M17_N_1"/>
</dbReference>
<evidence type="ECO:0000256" key="5">
    <source>
        <dbReference type="ARBA" id="ARBA00023211"/>
    </source>
</evidence>
<evidence type="ECO:0000256" key="4">
    <source>
        <dbReference type="ARBA" id="ARBA00022801"/>
    </source>
</evidence>
<keyword evidence="4" id="KW-0378">Hydrolase</keyword>
<dbReference type="PANTHER" id="PTHR11963:SF20">
    <property type="entry name" value="PEPTIDASE B"/>
    <property type="match status" value="1"/>
</dbReference>
<organism evidence="7 8">
    <name type="scientific">Thalassospira alkalitolerans</name>
    <dbReference type="NCBI Taxonomy" id="1293890"/>
    <lineage>
        <taxon>Bacteria</taxon>
        <taxon>Pseudomonadati</taxon>
        <taxon>Pseudomonadota</taxon>
        <taxon>Alphaproteobacteria</taxon>
        <taxon>Rhodospirillales</taxon>
        <taxon>Thalassospiraceae</taxon>
        <taxon>Thalassospira</taxon>
    </lineage>
</organism>
<dbReference type="SUPFAM" id="SSF53187">
    <property type="entry name" value="Zn-dependent exopeptidases"/>
    <property type="match status" value="1"/>
</dbReference>
<dbReference type="GO" id="GO:0005737">
    <property type="term" value="C:cytoplasm"/>
    <property type="evidence" value="ECO:0007669"/>
    <property type="project" value="InterPro"/>
</dbReference>
<evidence type="ECO:0000256" key="3">
    <source>
        <dbReference type="ARBA" id="ARBA00022670"/>
    </source>
</evidence>
<dbReference type="Proteomes" id="UP000193396">
    <property type="component" value="Unassembled WGS sequence"/>
</dbReference>
<dbReference type="PRINTS" id="PR00481">
    <property type="entry name" value="LAMNOPPTDASE"/>
</dbReference>
<dbReference type="GO" id="GO:0070006">
    <property type="term" value="F:metalloaminopeptidase activity"/>
    <property type="evidence" value="ECO:0007669"/>
    <property type="project" value="InterPro"/>
</dbReference>
<dbReference type="Gene3D" id="3.40.630.10">
    <property type="entry name" value="Zn peptidases"/>
    <property type="match status" value="1"/>
</dbReference>
<dbReference type="Pfam" id="PF21337">
    <property type="entry name" value="Peptidase_M17_N_1"/>
    <property type="match status" value="1"/>
</dbReference>
<dbReference type="GO" id="GO:0030145">
    <property type="term" value="F:manganese ion binding"/>
    <property type="evidence" value="ECO:0007669"/>
    <property type="project" value="InterPro"/>
</dbReference>
<keyword evidence="2" id="KW-0031">Aminopeptidase</keyword>